<dbReference type="AlphaFoldDB" id="A0A9P1C8T8"/>
<evidence type="ECO:0000313" key="3">
    <source>
        <dbReference type="Proteomes" id="UP001152797"/>
    </source>
</evidence>
<reference evidence="1" key="1">
    <citation type="submission" date="2022-10" db="EMBL/GenBank/DDBJ databases">
        <authorList>
            <person name="Chen Y."/>
            <person name="Dougan E. K."/>
            <person name="Chan C."/>
            <person name="Rhodes N."/>
            <person name="Thang M."/>
        </authorList>
    </citation>
    <scope>NUCLEOTIDE SEQUENCE</scope>
</reference>
<dbReference type="EMBL" id="CAMXCT030001112">
    <property type="protein sequence ID" value="CAL4774055.1"/>
    <property type="molecule type" value="Genomic_DNA"/>
</dbReference>
<dbReference type="EMBL" id="CAMXCT020001112">
    <property type="protein sequence ID" value="CAL1140118.1"/>
    <property type="molecule type" value="Genomic_DNA"/>
</dbReference>
<protein>
    <submittedName>
        <fullName evidence="1">Uncharacterized protein</fullName>
    </submittedName>
</protein>
<gene>
    <name evidence="1" type="ORF">C1SCF055_LOCUS14069</name>
</gene>
<accession>A0A9P1C8T8</accession>
<dbReference type="EMBL" id="CAMXCT010001112">
    <property type="protein sequence ID" value="CAI3986743.1"/>
    <property type="molecule type" value="Genomic_DNA"/>
</dbReference>
<sequence>MWTPSFQRPAASSGASSAAVAEELNEEFQRGLLVKLLAINANGSGFDKKMAQLLGLRFGRQPHHEGYQSLDWSLQEWPRDKDHESGKGIAGNWFTSASLVGQPLAASGSETGTALYGCNRYACGRSMDSHKLLAVFQPFPIVGCGFVSDAGTNAAGEFTGCVREWPDRRDGHVSRCLSSPDDCTFRRPGAAFGDEARGVWRVDRKFLSHFSLGFTGRFDPDSSGAQRFMEEQRKFNPKPTRKQFEAGEKIHTMGYNEVMVQVGTPAMLFEEMHKDGVVPKRFNVNQLRLWQCRTNGIRAFARVQPPVVDEHGRQVERQRYEVFCKMRDAYDKACGRAEPTPILSFDLSAAEKPFAAQDMEQLFPCRAAARRKKIVGPGDGGTNAARFADLIGR</sequence>
<keyword evidence="3" id="KW-1185">Reference proteome</keyword>
<proteinExistence type="predicted"/>
<dbReference type="Proteomes" id="UP001152797">
    <property type="component" value="Unassembled WGS sequence"/>
</dbReference>
<name>A0A9P1C8T8_9DINO</name>
<organism evidence="1">
    <name type="scientific">Cladocopium goreaui</name>
    <dbReference type="NCBI Taxonomy" id="2562237"/>
    <lineage>
        <taxon>Eukaryota</taxon>
        <taxon>Sar</taxon>
        <taxon>Alveolata</taxon>
        <taxon>Dinophyceae</taxon>
        <taxon>Suessiales</taxon>
        <taxon>Symbiodiniaceae</taxon>
        <taxon>Cladocopium</taxon>
    </lineage>
</organism>
<evidence type="ECO:0000313" key="2">
    <source>
        <dbReference type="EMBL" id="CAL1140118.1"/>
    </source>
</evidence>
<dbReference type="OrthoDB" id="417066at2759"/>
<reference evidence="2" key="2">
    <citation type="submission" date="2024-04" db="EMBL/GenBank/DDBJ databases">
        <authorList>
            <person name="Chen Y."/>
            <person name="Shah S."/>
            <person name="Dougan E. K."/>
            <person name="Thang M."/>
            <person name="Chan C."/>
        </authorList>
    </citation>
    <scope>NUCLEOTIDE SEQUENCE [LARGE SCALE GENOMIC DNA]</scope>
</reference>
<comment type="caution">
    <text evidence="1">The sequence shown here is derived from an EMBL/GenBank/DDBJ whole genome shotgun (WGS) entry which is preliminary data.</text>
</comment>
<evidence type="ECO:0000313" key="1">
    <source>
        <dbReference type="EMBL" id="CAI3986743.1"/>
    </source>
</evidence>